<dbReference type="Pfam" id="PF13359">
    <property type="entry name" value="DDE_Tnp_4"/>
    <property type="match status" value="1"/>
</dbReference>
<dbReference type="Gene3D" id="3.30.160.60">
    <property type="entry name" value="Classic Zinc Finger"/>
    <property type="match status" value="4"/>
</dbReference>
<feature type="domain" description="C2H2-type" evidence="11">
    <location>
        <begin position="848"/>
        <end position="876"/>
    </location>
</feature>
<feature type="domain" description="C2H2-type" evidence="11">
    <location>
        <begin position="291"/>
        <end position="313"/>
    </location>
</feature>
<evidence type="ECO:0000256" key="7">
    <source>
        <dbReference type="ARBA" id="ARBA00023015"/>
    </source>
</evidence>
<dbReference type="PANTHER" id="PTHR47772:SF4">
    <property type="entry name" value="ZFP64 ZINC FINGER PROTEIN"/>
    <property type="match status" value="1"/>
</dbReference>
<dbReference type="PANTHER" id="PTHR47772">
    <property type="entry name" value="ZINC FINGER PROTEIN 200"/>
    <property type="match status" value="1"/>
</dbReference>
<evidence type="ECO:0000256" key="5">
    <source>
        <dbReference type="ARBA" id="ARBA00022771"/>
    </source>
</evidence>
<evidence type="ECO:0000256" key="2">
    <source>
        <dbReference type="ARBA" id="ARBA00004123"/>
    </source>
</evidence>
<name>A0A6G0XUJ9_APHCR</name>
<dbReference type="SMART" id="SM00355">
    <property type="entry name" value="ZnF_C2H2"/>
    <property type="match status" value="9"/>
</dbReference>
<comment type="subcellular location">
    <subcellularLocation>
        <location evidence="2">Nucleus</location>
    </subcellularLocation>
</comment>
<dbReference type="GO" id="GO:0008270">
    <property type="term" value="F:zinc ion binding"/>
    <property type="evidence" value="ECO:0007669"/>
    <property type="project" value="UniProtKB-KW"/>
</dbReference>
<dbReference type="AlphaFoldDB" id="A0A6G0XUJ9"/>
<sequence>MAPRIQKSRILALADDLCTAATVDKHLGFRQFQTYIHGVVIIIIYLEGFKTHKTHVEQYEFKTLREKKLYKNQMEMYIKSINDKTYMYTKNNSFKNQINDVKIVATRNIPSGILIKTLSGQTAIIKSEDIKKGVNDFSIMSSSRNGKDLLFLGPAAYVNHSCTPNTNWQLTGESLWTAKTIANIKSGEEITADYGTDFFGINNIDCECEYCKQTKKLKPVDEQDKPEDQTSLAIAAVESAVTQVEPMDEQDKPEDQTSLAIAAVESAMTQVESEHSSHTDTDTEDIAVTAYDCNFCEKKFKNKRWYQHHLAVHEENILLCNICQKKFSSKSSLKRHTLLHKPELRKHYTCAICEKEFFQQSDLNYHFKTKHCSETMFQCSKCPNKYSSIKQLKIHENYVHLNLEKYACKDYIVKKYFATGDSYSTIGHSFRVGFSTVSKIVVEVSEAIIKILGPMFLPEPTTAVWKESAKGFYEKWQFSNCIGSVDGKHVTIKCPNNSGTRNYCYLKKFSLVLMAVVDPDYKFICIDVGRYGRNSDGGILEESVMGKRLEAGTLNVPKPVPLPGQIEDTPMVLIGDEAFALKTYLMKPFPRRQSRSNTRLDTYKYRLCRARRVVENAFGILSKKCRVYKGPIELKEETTIKVILATCILHNYLRVKIQLDEDQSVIGALEEVDVNNRRGTNEALQVLENMGNQDQQEDQTSVAMISIKSPVTQVESMGKQDQQKDQTSVAIVSIKSPVTQVVNTDVVKTKQKPNFILPLQFDDDEEYFSSRCIFKKKKILNCEYSNTPITYKCTYPGCERIFQKQIWCTKHLDTHFTKHVCPTCGKTLSSKSTLNRHLQTHVENRKTFKCLTCKQSFFFQSDLKYHEKTVHNDRNLFKCTDCEKQYSTKKLLKNHHQYVHLNLNKYRCTECGLSFGMSIMLHRHKKQKHNNVTFNALLFCGNGGLGLLAIPP</sequence>
<accession>A0A6G0XUJ9</accession>
<feature type="domain" description="C2H2-type" evidence="11">
    <location>
        <begin position="318"/>
        <end position="345"/>
    </location>
</feature>
<feature type="domain" description="C2H2-type" evidence="11">
    <location>
        <begin position="348"/>
        <end position="376"/>
    </location>
</feature>
<dbReference type="InterPro" id="IPR036236">
    <property type="entry name" value="Znf_C2H2_sf"/>
</dbReference>
<evidence type="ECO:0000259" key="12">
    <source>
        <dbReference type="PROSITE" id="PS50280"/>
    </source>
</evidence>
<feature type="domain" description="SET" evidence="12">
    <location>
        <begin position="99"/>
        <end position="195"/>
    </location>
</feature>
<evidence type="ECO:0000313" key="14">
    <source>
        <dbReference type="Proteomes" id="UP000478052"/>
    </source>
</evidence>
<dbReference type="GO" id="GO:0032259">
    <property type="term" value="P:methylation"/>
    <property type="evidence" value="ECO:0007669"/>
    <property type="project" value="UniProtKB-KW"/>
</dbReference>
<comment type="cofactor">
    <cofactor evidence="1">
        <name>a divalent metal cation</name>
        <dbReference type="ChEBI" id="CHEBI:60240"/>
    </cofactor>
</comment>
<dbReference type="EMBL" id="VUJU01007547">
    <property type="protein sequence ID" value="KAF0744092.1"/>
    <property type="molecule type" value="Genomic_DNA"/>
</dbReference>
<evidence type="ECO:0000256" key="10">
    <source>
        <dbReference type="PROSITE-ProRule" id="PRU00042"/>
    </source>
</evidence>
<dbReference type="InterPro" id="IPR013087">
    <property type="entry name" value="Znf_C2H2_type"/>
</dbReference>
<dbReference type="GO" id="GO:0008757">
    <property type="term" value="F:S-adenosylmethionine-dependent methyltransferase activity"/>
    <property type="evidence" value="ECO:0007669"/>
    <property type="project" value="UniProtKB-ARBA"/>
</dbReference>
<keyword evidence="5 10" id="KW-0863">Zinc-finger</keyword>
<dbReference type="Gene3D" id="2.170.270.10">
    <property type="entry name" value="SET domain"/>
    <property type="match status" value="1"/>
</dbReference>
<dbReference type="GO" id="GO:0005634">
    <property type="term" value="C:nucleus"/>
    <property type="evidence" value="ECO:0007669"/>
    <property type="project" value="UniProtKB-SubCell"/>
</dbReference>
<evidence type="ECO:0000256" key="8">
    <source>
        <dbReference type="ARBA" id="ARBA00023163"/>
    </source>
</evidence>
<keyword evidence="9" id="KW-0539">Nucleus</keyword>
<dbReference type="SUPFAM" id="SSF57667">
    <property type="entry name" value="beta-beta-alpha zinc fingers"/>
    <property type="match status" value="5"/>
</dbReference>
<evidence type="ECO:0000256" key="9">
    <source>
        <dbReference type="ARBA" id="ARBA00023242"/>
    </source>
</evidence>
<keyword evidence="13" id="KW-0808">Transferase</keyword>
<dbReference type="PROSITE" id="PS50280">
    <property type="entry name" value="SET"/>
    <property type="match status" value="1"/>
</dbReference>
<dbReference type="SUPFAM" id="SSF82199">
    <property type="entry name" value="SET domain"/>
    <property type="match status" value="1"/>
</dbReference>
<dbReference type="PROSITE" id="PS00028">
    <property type="entry name" value="ZINC_FINGER_C2H2_1"/>
    <property type="match status" value="8"/>
</dbReference>
<reference evidence="13 14" key="1">
    <citation type="submission" date="2019-08" db="EMBL/GenBank/DDBJ databases">
        <title>Whole genome of Aphis craccivora.</title>
        <authorList>
            <person name="Voronova N.V."/>
            <person name="Shulinski R.S."/>
            <person name="Bandarenka Y.V."/>
            <person name="Zhorov D.G."/>
            <person name="Warner D."/>
        </authorList>
    </citation>
    <scope>NUCLEOTIDE SEQUENCE [LARGE SCALE GENOMIC DNA]</scope>
    <source>
        <strain evidence="13">180601</strain>
        <tissue evidence="13">Whole Body</tissue>
    </source>
</reference>
<evidence type="ECO:0000256" key="6">
    <source>
        <dbReference type="ARBA" id="ARBA00022833"/>
    </source>
</evidence>
<evidence type="ECO:0000256" key="3">
    <source>
        <dbReference type="ARBA" id="ARBA00022723"/>
    </source>
</evidence>
<protein>
    <submittedName>
        <fullName evidence="13">Histone-lysine N-methyltransferase KMT5B-like</fullName>
    </submittedName>
</protein>
<dbReference type="InterPro" id="IPR046341">
    <property type="entry name" value="SET_dom_sf"/>
</dbReference>
<dbReference type="InterPro" id="IPR001214">
    <property type="entry name" value="SET_dom"/>
</dbReference>
<organism evidence="13 14">
    <name type="scientific">Aphis craccivora</name>
    <name type="common">Cowpea aphid</name>
    <dbReference type="NCBI Taxonomy" id="307492"/>
    <lineage>
        <taxon>Eukaryota</taxon>
        <taxon>Metazoa</taxon>
        <taxon>Ecdysozoa</taxon>
        <taxon>Arthropoda</taxon>
        <taxon>Hexapoda</taxon>
        <taxon>Insecta</taxon>
        <taxon>Pterygota</taxon>
        <taxon>Neoptera</taxon>
        <taxon>Paraneoptera</taxon>
        <taxon>Hemiptera</taxon>
        <taxon>Sternorrhyncha</taxon>
        <taxon>Aphidomorpha</taxon>
        <taxon>Aphidoidea</taxon>
        <taxon>Aphididae</taxon>
        <taxon>Aphidini</taxon>
        <taxon>Aphis</taxon>
        <taxon>Aphis</taxon>
    </lineage>
</organism>
<dbReference type="Pfam" id="PF00096">
    <property type="entry name" value="zf-C2H2"/>
    <property type="match status" value="4"/>
</dbReference>
<dbReference type="InterPro" id="IPR050636">
    <property type="entry name" value="C2H2-ZF_domain-containing"/>
</dbReference>
<proteinExistence type="predicted"/>
<feature type="domain" description="C2H2-type" evidence="11">
    <location>
        <begin position="906"/>
        <end position="931"/>
    </location>
</feature>
<dbReference type="Proteomes" id="UP000478052">
    <property type="component" value="Unassembled WGS sequence"/>
</dbReference>
<keyword evidence="7" id="KW-0805">Transcription regulation</keyword>
<dbReference type="InterPro" id="IPR027806">
    <property type="entry name" value="HARBI1_dom"/>
</dbReference>
<dbReference type="OrthoDB" id="3565419at2759"/>
<dbReference type="GO" id="GO:0008170">
    <property type="term" value="F:N-methyltransferase activity"/>
    <property type="evidence" value="ECO:0007669"/>
    <property type="project" value="UniProtKB-ARBA"/>
</dbReference>
<comment type="caution">
    <text evidence="13">The sequence shown here is derived from an EMBL/GenBank/DDBJ whole genome shotgun (WGS) entry which is preliminary data.</text>
</comment>
<keyword evidence="3" id="KW-0479">Metal-binding</keyword>
<keyword evidence="4" id="KW-0677">Repeat</keyword>
<feature type="domain" description="C2H2-type" evidence="11">
    <location>
        <begin position="819"/>
        <end position="846"/>
    </location>
</feature>
<keyword evidence="6" id="KW-0862">Zinc</keyword>
<keyword evidence="8" id="KW-0804">Transcription</keyword>
<evidence type="ECO:0000313" key="13">
    <source>
        <dbReference type="EMBL" id="KAF0744092.1"/>
    </source>
</evidence>
<keyword evidence="13" id="KW-0489">Methyltransferase</keyword>
<dbReference type="Pfam" id="PF00856">
    <property type="entry name" value="SET"/>
    <property type="match status" value="1"/>
</dbReference>
<feature type="domain" description="C2H2-type" evidence="11">
    <location>
        <begin position="877"/>
        <end position="905"/>
    </location>
</feature>
<feature type="domain" description="C2H2-type" evidence="11">
    <location>
        <begin position="377"/>
        <end position="405"/>
    </location>
</feature>
<evidence type="ECO:0000259" key="11">
    <source>
        <dbReference type="PROSITE" id="PS50157"/>
    </source>
</evidence>
<dbReference type="PROSITE" id="PS50157">
    <property type="entry name" value="ZINC_FINGER_C2H2_2"/>
    <property type="match status" value="8"/>
</dbReference>
<dbReference type="GO" id="GO:0008276">
    <property type="term" value="F:protein methyltransferase activity"/>
    <property type="evidence" value="ECO:0007669"/>
    <property type="project" value="UniProtKB-ARBA"/>
</dbReference>
<evidence type="ECO:0000256" key="1">
    <source>
        <dbReference type="ARBA" id="ARBA00001968"/>
    </source>
</evidence>
<keyword evidence="14" id="KW-1185">Reference proteome</keyword>
<evidence type="ECO:0000256" key="4">
    <source>
        <dbReference type="ARBA" id="ARBA00022737"/>
    </source>
</evidence>
<gene>
    <name evidence="13" type="ORF">FWK35_00020444</name>
</gene>